<evidence type="ECO:0000313" key="3">
    <source>
        <dbReference type="Proteomes" id="UP000218231"/>
    </source>
</evidence>
<sequence>MPAISAVIWPPLNGASRRSDSAWNLDRFSSSLSPGISLSSTAFARGSASRSTIGVSSEKCARDAGAAAAGLGASAGAGGDSVAVSGFASTGCASGFGVSSVAALGSAGAVTVSSAGMSSENFPARSAACVWVPINSNDSRIDMATPHLAPWRWTPDQVRGDGDGKVIAPHACANSFVPTIPTTVTAMKHACTRLTLSPNSSTPPMMTPTAPQPVHTA</sequence>
<feature type="compositionally biased region" description="Low complexity" evidence="1">
    <location>
        <begin position="195"/>
        <end position="209"/>
    </location>
</feature>
<feature type="region of interest" description="Disordered" evidence="1">
    <location>
        <begin position="195"/>
        <end position="217"/>
    </location>
</feature>
<keyword evidence="3" id="KW-1185">Reference proteome</keyword>
<reference evidence="2 3" key="1">
    <citation type="journal article" date="2017" name="Curr. Biol.">
        <title>Genome architecture and evolution of a unichromosomal asexual nematode.</title>
        <authorList>
            <person name="Fradin H."/>
            <person name="Zegar C."/>
            <person name="Gutwein M."/>
            <person name="Lucas J."/>
            <person name="Kovtun M."/>
            <person name="Corcoran D."/>
            <person name="Baugh L.R."/>
            <person name="Kiontke K."/>
            <person name="Gunsalus K."/>
            <person name="Fitch D.H."/>
            <person name="Piano F."/>
        </authorList>
    </citation>
    <scope>NUCLEOTIDE SEQUENCE [LARGE SCALE GENOMIC DNA]</scope>
    <source>
        <strain evidence="2">PF1309</strain>
    </source>
</reference>
<organism evidence="2 3">
    <name type="scientific">Diploscapter pachys</name>
    <dbReference type="NCBI Taxonomy" id="2018661"/>
    <lineage>
        <taxon>Eukaryota</taxon>
        <taxon>Metazoa</taxon>
        <taxon>Ecdysozoa</taxon>
        <taxon>Nematoda</taxon>
        <taxon>Chromadorea</taxon>
        <taxon>Rhabditida</taxon>
        <taxon>Rhabditina</taxon>
        <taxon>Rhabditomorpha</taxon>
        <taxon>Rhabditoidea</taxon>
        <taxon>Rhabditidae</taxon>
        <taxon>Diploscapter</taxon>
    </lineage>
</organism>
<dbReference type="AlphaFoldDB" id="A0A2A2M2V8"/>
<accession>A0A2A2M2V8</accession>
<gene>
    <name evidence="2" type="ORF">WR25_01324</name>
</gene>
<dbReference type="Proteomes" id="UP000218231">
    <property type="component" value="Unassembled WGS sequence"/>
</dbReference>
<name>A0A2A2M2V8_9BILA</name>
<evidence type="ECO:0000313" key="2">
    <source>
        <dbReference type="EMBL" id="PAV92782.1"/>
    </source>
</evidence>
<dbReference type="EMBL" id="LIAE01006013">
    <property type="protein sequence ID" value="PAV92782.1"/>
    <property type="molecule type" value="Genomic_DNA"/>
</dbReference>
<evidence type="ECO:0000256" key="1">
    <source>
        <dbReference type="SAM" id="MobiDB-lite"/>
    </source>
</evidence>
<protein>
    <submittedName>
        <fullName evidence="2">Uncharacterized protein</fullName>
    </submittedName>
</protein>
<proteinExistence type="predicted"/>
<comment type="caution">
    <text evidence="2">The sequence shown here is derived from an EMBL/GenBank/DDBJ whole genome shotgun (WGS) entry which is preliminary data.</text>
</comment>